<dbReference type="EMBL" id="SNXR01000013">
    <property type="protein sequence ID" value="TDP59342.1"/>
    <property type="molecule type" value="Genomic_DNA"/>
</dbReference>
<dbReference type="Pfam" id="PF03992">
    <property type="entry name" value="ABM"/>
    <property type="match status" value="1"/>
</dbReference>
<name>A0A4V3CS71_9FLAO</name>
<dbReference type="InterPro" id="IPR007138">
    <property type="entry name" value="ABM_dom"/>
</dbReference>
<dbReference type="PANTHER" id="PTHR37811">
    <property type="entry name" value="BLL5343 PROTEIN"/>
    <property type="match status" value="1"/>
</dbReference>
<comment type="caution">
    <text evidence="2">The sequence shown here is derived from an EMBL/GenBank/DDBJ whole genome shotgun (WGS) entry which is preliminary data.</text>
</comment>
<keyword evidence="2" id="KW-0560">Oxidoreductase</keyword>
<feature type="domain" description="ABM" evidence="1">
    <location>
        <begin position="5"/>
        <end position="75"/>
    </location>
</feature>
<dbReference type="Gene3D" id="3.30.70.100">
    <property type="match status" value="1"/>
</dbReference>
<accession>A0A4V3CS71</accession>
<dbReference type="Proteomes" id="UP000295260">
    <property type="component" value="Unassembled WGS sequence"/>
</dbReference>
<dbReference type="AlphaFoldDB" id="A0A4V3CS71"/>
<dbReference type="InterPro" id="IPR052936">
    <property type="entry name" value="Jasmonate_Hydroxylase-like"/>
</dbReference>
<dbReference type="OrthoDB" id="9798439at2"/>
<dbReference type="SUPFAM" id="SSF54909">
    <property type="entry name" value="Dimeric alpha+beta barrel"/>
    <property type="match status" value="1"/>
</dbReference>
<evidence type="ECO:0000259" key="1">
    <source>
        <dbReference type="Pfam" id="PF03992"/>
    </source>
</evidence>
<evidence type="ECO:0000313" key="2">
    <source>
        <dbReference type="EMBL" id="TDP59342.1"/>
    </source>
</evidence>
<evidence type="ECO:0000313" key="3">
    <source>
        <dbReference type="Proteomes" id="UP000295260"/>
    </source>
</evidence>
<dbReference type="GO" id="GO:0004497">
    <property type="term" value="F:monooxygenase activity"/>
    <property type="evidence" value="ECO:0007669"/>
    <property type="project" value="UniProtKB-KW"/>
</dbReference>
<proteinExistence type="predicted"/>
<dbReference type="RefSeq" id="WP_133532878.1">
    <property type="nucleotide sequence ID" value="NZ_SNXR01000013.1"/>
</dbReference>
<sequence>MKTPYYAVIFTSSLEENKDGYVEMSEKMVELASQQEGFLGIDSARSEIGITVSYWKDLASIQQWRQNTEHLVAQKLGRKQWYKKFSVRIALVEREYDFEK</sequence>
<keyword evidence="3" id="KW-1185">Reference proteome</keyword>
<dbReference type="InterPro" id="IPR011008">
    <property type="entry name" value="Dimeric_a/b-barrel"/>
</dbReference>
<organism evidence="2 3">
    <name type="scientific">Flavobacterium dankookense</name>
    <dbReference type="NCBI Taxonomy" id="706186"/>
    <lineage>
        <taxon>Bacteria</taxon>
        <taxon>Pseudomonadati</taxon>
        <taxon>Bacteroidota</taxon>
        <taxon>Flavobacteriia</taxon>
        <taxon>Flavobacteriales</taxon>
        <taxon>Flavobacteriaceae</taxon>
        <taxon>Flavobacterium</taxon>
    </lineage>
</organism>
<reference evidence="2 3" key="1">
    <citation type="submission" date="2019-03" db="EMBL/GenBank/DDBJ databases">
        <title>Genomic Encyclopedia of Archaeal and Bacterial Type Strains, Phase II (KMG-II): from individual species to whole genera.</title>
        <authorList>
            <person name="Goeker M."/>
        </authorList>
    </citation>
    <scope>NUCLEOTIDE SEQUENCE [LARGE SCALE GENOMIC DNA]</scope>
    <source>
        <strain evidence="2 3">DSM 25687</strain>
    </source>
</reference>
<dbReference type="PANTHER" id="PTHR37811:SF2">
    <property type="entry name" value="ABM DOMAIN-CONTAINING PROTEIN"/>
    <property type="match status" value="1"/>
</dbReference>
<protein>
    <submittedName>
        <fullName evidence="2">Heme-degrading monooxygenase HmoA</fullName>
    </submittedName>
</protein>
<gene>
    <name evidence="2" type="ORF">BC748_1589</name>
</gene>
<keyword evidence="2" id="KW-0503">Monooxygenase</keyword>